<dbReference type="InterPro" id="IPR051598">
    <property type="entry name" value="TSUP/Inactive_protease-like"/>
</dbReference>
<reference evidence="6 7" key="1">
    <citation type="submission" date="2020-01" db="EMBL/GenBank/DDBJ databases">
        <title>Genome analysis.</title>
        <authorList>
            <person name="Wu S."/>
            <person name="Wang G."/>
        </authorList>
    </citation>
    <scope>NUCLEOTIDE SEQUENCE [LARGE SCALE GENOMIC DNA]</scope>
    <source>
        <strain evidence="6 7">SYL130</strain>
    </source>
</reference>
<dbReference type="RefSeq" id="WP_161818675.1">
    <property type="nucleotide sequence ID" value="NZ_JAACJS010000012.1"/>
</dbReference>
<feature type="transmembrane region" description="Helical" evidence="5">
    <location>
        <begin position="71"/>
        <end position="90"/>
    </location>
</feature>
<dbReference type="InterPro" id="IPR002781">
    <property type="entry name" value="TM_pro_TauE-like"/>
</dbReference>
<gene>
    <name evidence="6" type="ORF">GWC95_10610</name>
</gene>
<evidence type="ECO:0000256" key="2">
    <source>
        <dbReference type="ARBA" id="ARBA00022692"/>
    </source>
</evidence>
<dbReference type="Pfam" id="PF01925">
    <property type="entry name" value="TauE"/>
    <property type="match status" value="1"/>
</dbReference>
<comment type="caution">
    <text evidence="6">The sequence shown here is derived from an EMBL/GenBank/DDBJ whole genome shotgun (WGS) entry which is preliminary data.</text>
</comment>
<accession>A0ABW9ZZF9</accession>
<evidence type="ECO:0000313" key="7">
    <source>
        <dbReference type="Proteomes" id="UP000753802"/>
    </source>
</evidence>
<feature type="transmembrane region" description="Helical" evidence="5">
    <location>
        <begin position="41"/>
        <end position="59"/>
    </location>
</feature>
<feature type="transmembrane region" description="Helical" evidence="5">
    <location>
        <begin position="7"/>
        <end position="35"/>
    </location>
</feature>
<feature type="transmembrane region" description="Helical" evidence="5">
    <location>
        <begin position="215"/>
        <end position="232"/>
    </location>
</feature>
<keyword evidence="3 5" id="KW-1133">Transmembrane helix</keyword>
<evidence type="ECO:0000256" key="4">
    <source>
        <dbReference type="ARBA" id="ARBA00023136"/>
    </source>
</evidence>
<sequence>MEIAGYVAALLIGISLGLIGGGGSILTIPVLVYLFHIKPTLATGYSLFIVGCSSLAGAYKYWRRGFINFKAAFYFGIASILTVLLIRKLLMPVIPEDLFTIRNFVVTKSLLTMLLFGVVMIFASLNMIQKPVTPAADNHDQPIRLTKALLRGVAVGTLTGLLGAGGGFLIIPVLVFSFHLPMKDAIGTSLLIIAMNSLSGFAGDLFHQQFDWQRLLPLTAIAVTGTFIGRRLGQDMAGERLKKWFGWFVLVMGIYIIMHEVFFKQL</sequence>
<keyword evidence="4 5" id="KW-0472">Membrane</keyword>
<dbReference type="Proteomes" id="UP000753802">
    <property type="component" value="Unassembled WGS sequence"/>
</dbReference>
<keyword evidence="7" id="KW-1185">Reference proteome</keyword>
<feature type="transmembrane region" description="Helical" evidence="5">
    <location>
        <begin position="110"/>
        <end position="128"/>
    </location>
</feature>
<dbReference type="EMBL" id="JAACJS010000012">
    <property type="protein sequence ID" value="NCI50375.1"/>
    <property type="molecule type" value="Genomic_DNA"/>
</dbReference>
<dbReference type="PANTHER" id="PTHR43701:SF2">
    <property type="entry name" value="MEMBRANE TRANSPORTER PROTEIN YJNA-RELATED"/>
    <property type="match status" value="1"/>
</dbReference>
<keyword evidence="2 5" id="KW-0812">Transmembrane</keyword>
<keyword evidence="5" id="KW-1003">Cell membrane</keyword>
<proteinExistence type="inferred from homology"/>
<comment type="subcellular location">
    <subcellularLocation>
        <location evidence="5">Cell membrane</location>
        <topology evidence="5">Multi-pass membrane protein</topology>
    </subcellularLocation>
    <subcellularLocation>
        <location evidence="1">Membrane</location>
        <topology evidence="1">Multi-pass membrane protein</topology>
    </subcellularLocation>
</comment>
<name>A0ABW9ZZF9_9BACT</name>
<feature type="transmembrane region" description="Helical" evidence="5">
    <location>
        <begin position="149"/>
        <end position="179"/>
    </location>
</feature>
<evidence type="ECO:0000256" key="1">
    <source>
        <dbReference type="ARBA" id="ARBA00004141"/>
    </source>
</evidence>
<protein>
    <recommendedName>
        <fullName evidence="5">Probable membrane transporter protein</fullName>
    </recommendedName>
</protein>
<comment type="similarity">
    <text evidence="5">Belongs to the 4-toluene sulfonate uptake permease (TSUP) (TC 2.A.102) family.</text>
</comment>
<feature type="transmembrane region" description="Helical" evidence="5">
    <location>
        <begin position="244"/>
        <end position="263"/>
    </location>
</feature>
<evidence type="ECO:0000256" key="5">
    <source>
        <dbReference type="RuleBase" id="RU363041"/>
    </source>
</evidence>
<feature type="transmembrane region" description="Helical" evidence="5">
    <location>
        <begin position="185"/>
        <end position="203"/>
    </location>
</feature>
<dbReference type="PANTHER" id="PTHR43701">
    <property type="entry name" value="MEMBRANE TRANSPORTER PROTEIN MJ0441-RELATED"/>
    <property type="match status" value="1"/>
</dbReference>
<evidence type="ECO:0000313" key="6">
    <source>
        <dbReference type="EMBL" id="NCI50375.1"/>
    </source>
</evidence>
<organism evidence="6 7">
    <name type="scientific">Sediminibacterium roseum</name>
    <dbReference type="NCBI Taxonomy" id="1978412"/>
    <lineage>
        <taxon>Bacteria</taxon>
        <taxon>Pseudomonadati</taxon>
        <taxon>Bacteroidota</taxon>
        <taxon>Chitinophagia</taxon>
        <taxon>Chitinophagales</taxon>
        <taxon>Chitinophagaceae</taxon>
        <taxon>Sediminibacterium</taxon>
    </lineage>
</organism>
<evidence type="ECO:0000256" key="3">
    <source>
        <dbReference type="ARBA" id="ARBA00022989"/>
    </source>
</evidence>